<protein>
    <recommendedName>
        <fullName evidence="3">HAD superfamily hydrolase</fullName>
    </recommendedName>
</protein>
<accession>A0A7S9KK31</accession>
<sequence length="269" mass="29880">MLPFTDLLPVRACLFDLDGLLINTEDIYAECIDILLKRHGKPKLPSSIKARMQGRPGHAANSILYEWAQLPIPDDDFAELSALQHNLLPTAEPLPGVLELLKHLRDCGLHLALATSSQEKTFRLKTDHLSQLVSFFPEENRILGDDGRLGPNRGKPLPDIFLLALQSINSALMPSEGFKPIRPEECLVFEDSIAGVEAARRAGMRVIWCPHPQLKKALEGHEAEVLAGRKWNASDMDVHQLGQSGDGWGECLVTLESFPYEKYGFIVST</sequence>
<reference evidence="1 2" key="1">
    <citation type="journal article" date="2018" name="PLoS Genet.">
        <title>Repeat elements organise 3D genome structure and mediate transcription in the filamentous fungus Epichloe festucae.</title>
        <authorList>
            <person name="Winter D.J."/>
            <person name="Ganley A.R.D."/>
            <person name="Young C.A."/>
            <person name="Liachko I."/>
            <person name="Schardl C.L."/>
            <person name="Dupont P.Y."/>
            <person name="Berry D."/>
            <person name="Ram A."/>
            <person name="Scott B."/>
            <person name="Cox M.P."/>
        </authorList>
    </citation>
    <scope>NUCLEOTIDE SEQUENCE [LARGE SCALE GENOMIC DNA]</scope>
    <source>
        <strain evidence="1 2">Fl1</strain>
    </source>
</reference>
<evidence type="ECO:0008006" key="3">
    <source>
        <dbReference type="Google" id="ProtNLM"/>
    </source>
</evidence>
<organism evidence="1 2">
    <name type="scientific">Epichloe festucae (strain Fl1)</name>
    <dbReference type="NCBI Taxonomy" id="877507"/>
    <lineage>
        <taxon>Eukaryota</taxon>
        <taxon>Fungi</taxon>
        <taxon>Dikarya</taxon>
        <taxon>Ascomycota</taxon>
        <taxon>Pezizomycotina</taxon>
        <taxon>Sordariomycetes</taxon>
        <taxon>Hypocreomycetidae</taxon>
        <taxon>Hypocreales</taxon>
        <taxon>Clavicipitaceae</taxon>
        <taxon>Epichloe</taxon>
    </lineage>
</organism>
<dbReference type="Gene3D" id="1.10.150.240">
    <property type="entry name" value="Putative phosphatase, domain 2"/>
    <property type="match status" value="1"/>
</dbReference>
<evidence type="ECO:0000313" key="2">
    <source>
        <dbReference type="Proteomes" id="UP000594364"/>
    </source>
</evidence>
<dbReference type="Pfam" id="PF00702">
    <property type="entry name" value="Hydrolase"/>
    <property type="match status" value="1"/>
</dbReference>
<dbReference type="InterPro" id="IPR036412">
    <property type="entry name" value="HAD-like_sf"/>
</dbReference>
<keyword evidence="2" id="KW-1185">Reference proteome</keyword>
<dbReference type="SFLD" id="SFLDG01129">
    <property type="entry name" value="C1.5:_HAD__Beta-PGM__Phosphata"/>
    <property type="match status" value="1"/>
</dbReference>
<evidence type="ECO:0000313" key="1">
    <source>
        <dbReference type="EMBL" id="QPG93806.1"/>
    </source>
</evidence>
<dbReference type="Proteomes" id="UP000594364">
    <property type="component" value="Chromosome 1"/>
</dbReference>
<gene>
    <name evidence="1" type="ORF">C2857_002734</name>
</gene>
<dbReference type="SFLD" id="SFLDS00003">
    <property type="entry name" value="Haloacid_Dehalogenase"/>
    <property type="match status" value="1"/>
</dbReference>
<name>A0A7S9KK31_EPIFF</name>
<dbReference type="InterPro" id="IPR006439">
    <property type="entry name" value="HAD-SF_hydro_IA"/>
</dbReference>
<dbReference type="PANTHER" id="PTHR18901:SF38">
    <property type="entry name" value="PSEUDOURIDINE-5'-PHOSPHATASE"/>
    <property type="match status" value="1"/>
</dbReference>
<dbReference type="SUPFAM" id="SSF56784">
    <property type="entry name" value="HAD-like"/>
    <property type="match status" value="1"/>
</dbReference>
<dbReference type="EMBL" id="CP031385">
    <property type="protein sequence ID" value="QPG93806.1"/>
    <property type="molecule type" value="Genomic_DNA"/>
</dbReference>
<proteinExistence type="predicted"/>
<dbReference type="OrthoDB" id="40579at2759"/>
<dbReference type="InterPro" id="IPR023198">
    <property type="entry name" value="PGP-like_dom2"/>
</dbReference>
<dbReference type="NCBIfam" id="TIGR01509">
    <property type="entry name" value="HAD-SF-IA-v3"/>
    <property type="match status" value="1"/>
</dbReference>
<dbReference type="Gene3D" id="3.40.50.1000">
    <property type="entry name" value="HAD superfamily/HAD-like"/>
    <property type="match status" value="1"/>
</dbReference>
<dbReference type="AlphaFoldDB" id="A0A7S9KK31"/>
<dbReference type="PANTHER" id="PTHR18901">
    <property type="entry name" value="2-DEOXYGLUCOSE-6-PHOSPHATE PHOSPHATASE 2"/>
    <property type="match status" value="1"/>
</dbReference>
<dbReference type="GO" id="GO:0016791">
    <property type="term" value="F:phosphatase activity"/>
    <property type="evidence" value="ECO:0007669"/>
    <property type="project" value="TreeGrafter"/>
</dbReference>
<dbReference type="InterPro" id="IPR023214">
    <property type="entry name" value="HAD_sf"/>
</dbReference>